<evidence type="ECO:0000313" key="2">
    <source>
        <dbReference type="Proteomes" id="UP000680714"/>
    </source>
</evidence>
<organism evidence="1 2">
    <name type="scientific">Magnetospirillum sulfuroxidans</name>
    <dbReference type="NCBI Taxonomy" id="611300"/>
    <lineage>
        <taxon>Bacteria</taxon>
        <taxon>Pseudomonadati</taxon>
        <taxon>Pseudomonadota</taxon>
        <taxon>Alphaproteobacteria</taxon>
        <taxon>Rhodospirillales</taxon>
        <taxon>Rhodospirillaceae</taxon>
        <taxon>Magnetospirillum</taxon>
    </lineage>
</organism>
<dbReference type="Proteomes" id="UP000680714">
    <property type="component" value="Unassembled WGS sequence"/>
</dbReference>
<dbReference type="EMBL" id="JAGTUF010000002">
    <property type="protein sequence ID" value="MBR9970975.1"/>
    <property type="molecule type" value="Genomic_DNA"/>
</dbReference>
<dbReference type="RefSeq" id="WP_211546486.1">
    <property type="nucleotide sequence ID" value="NZ_JAGTUF010000002.1"/>
</dbReference>
<evidence type="ECO:0008006" key="3">
    <source>
        <dbReference type="Google" id="ProtNLM"/>
    </source>
</evidence>
<reference evidence="1 2" key="1">
    <citation type="submission" date="2021-04" db="EMBL/GenBank/DDBJ databases">
        <title>Magnetospirillum sulfuroxidans sp. nov., a facultative chemolithoautotrophic sulfur-oxidizing alphaproteobacterium isolated from freshwater sediment and proposals for Paramagetospirillum gen. nov., and Magnetospirillaceae fam. nov.</title>
        <authorList>
            <person name="Koziaeva V."/>
            <person name="Geelhoed J.S."/>
            <person name="Sorokin D.Y."/>
            <person name="Grouzdev D.S."/>
        </authorList>
    </citation>
    <scope>NUCLEOTIDE SEQUENCE [LARGE SCALE GENOMIC DNA]</scope>
    <source>
        <strain evidence="1 2">J10</strain>
    </source>
</reference>
<proteinExistence type="predicted"/>
<accession>A0ABS5I958</accession>
<protein>
    <recommendedName>
        <fullName evidence="3">PilZ domain-containing protein</fullName>
    </recommendedName>
</protein>
<comment type="caution">
    <text evidence="1">The sequence shown here is derived from an EMBL/GenBank/DDBJ whole genome shotgun (WGS) entry which is preliminary data.</text>
</comment>
<name>A0ABS5I958_9PROT</name>
<gene>
    <name evidence="1" type="ORF">KEC16_04540</name>
</gene>
<sequence length="112" mass="12062">MERRRFTRYAGDGLMVMLGGKLLPAADVSLGGVRLTDPGTVERGAVIRVRVIPHQGEVVLLGQAVEVEGRVLATGPAGLRLAFLRTGYSLAKLVVRHARRQSLDGLFMPSGR</sequence>
<evidence type="ECO:0000313" key="1">
    <source>
        <dbReference type="EMBL" id="MBR9970975.1"/>
    </source>
</evidence>
<keyword evidence="2" id="KW-1185">Reference proteome</keyword>